<evidence type="ECO:0000256" key="1">
    <source>
        <dbReference type="ARBA" id="ARBA00000903"/>
    </source>
</evidence>
<dbReference type="NCBIfam" id="TIGR03840">
    <property type="entry name" value="TMPT_Se_Te"/>
    <property type="match status" value="1"/>
</dbReference>
<dbReference type="GO" id="GO:0008119">
    <property type="term" value="F:thiopurine S-methyltransferase activity"/>
    <property type="evidence" value="ECO:0007669"/>
    <property type="project" value="UniProtKB-UniRule"/>
</dbReference>
<dbReference type="PIRSF" id="PIRSF023956">
    <property type="entry name" value="Thiopurine_S-methyltransferase"/>
    <property type="match status" value="1"/>
</dbReference>
<protein>
    <recommendedName>
        <fullName evidence="4 9">Thiopurine S-methyltransferase</fullName>
        <ecNumber evidence="4 9">2.1.1.67</ecNumber>
    </recommendedName>
    <alternativeName>
        <fullName evidence="9">Thiopurine methyltransferase</fullName>
    </alternativeName>
</protein>
<evidence type="ECO:0000256" key="5">
    <source>
        <dbReference type="ARBA" id="ARBA00022490"/>
    </source>
</evidence>
<dbReference type="RefSeq" id="WP_136864834.1">
    <property type="nucleotide sequence ID" value="NZ_SWCJ01000019.1"/>
</dbReference>
<comment type="similarity">
    <text evidence="3 9">Belongs to the class I-like SAM-binding methyltransferase superfamily. TPMT family.</text>
</comment>
<evidence type="ECO:0000256" key="8">
    <source>
        <dbReference type="ARBA" id="ARBA00022691"/>
    </source>
</evidence>
<dbReference type="Pfam" id="PF05724">
    <property type="entry name" value="TPMT"/>
    <property type="match status" value="1"/>
</dbReference>
<gene>
    <name evidence="9" type="primary">tpm</name>
    <name evidence="10" type="ORF">FCL42_18055</name>
</gene>
<keyword evidence="11" id="KW-1185">Reference proteome</keyword>
<evidence type="ECO:0000256" key="3">
    <source>
        <dbReference type="ARBA" id="ARBA00008145"/>
    </source>
</evidence>
<keyword evidence="7 9" id="KW-0808">Transferase</keyword>
<evidence type="ECO:0000313" key="11">
    <source>
        <dbReference type="Proteomes" id="UP000305675"/>
    </source>
</evidence>
<dbReference type="InterPro" id="IPR008854">
    <property type="entry name" value="TPMT"/>
</dbReference>
<keyword evidence="5 9" id="KW-0963">Cytoplasm</keyword>
<feature type="binding site" evidence="9">
    <location>
        <position position="122"/>
    </location>
    <ligand>
        <name>S-adenosyl-L-methionine</name>
        <dbReference type="ChEBI" id="CHEBI:59789"/>
    </ligand>
</feature>
<dbReference type="OrthoDB" id="9778208at2"/>
<evidence type="ECO:0000256" key="9">
    <source>
        <dbReference type="HAMAP-Rule" id="MF_00812"/>
    </source>
</evidence>
<dbReference type="SUPFAM" id="SSF53335">
    <property type="entry name" value="S-adenosyl-L-methionine-dependent methyltransferases"/>
    <property type="match status" value="1"/>
</dbReference>
<dbReference type="GO" id="GO:0005737">
    <property type="term" value="C:cytoplasm"/>
    <property type="evidence" value="ECO:0007669"/>
    <property type="project" value="UniProtKB-SubCell"/>
</dbReference>
<accession>A0A4U1BJZ3</accession>
<keyword evidence="6 9" id="KW-0489">Methyltransferase</keyword>
<dbReference type="PANTHER" id="PTHR10259">
    <property type="entry name" value="THIOPURINE S-METHYLTRANSFERASE"/>
    <property type="match status" value="1"/>
</dbReference>
<dbReference type="PANTHER" id="PTHR10259:SF11">
    <property type="entry name" value="THIOPURINE S-METHYLTRANSFERASE"/>
    <property type="match status" value="1"/>
</dbReference>
<proteinExistence type="inferred from homology"/>
<feature type="binding site" evidence="9">
    <location>
        <position position="44"/>
    </location>
    <ligand>
        <name>S-adenosyl-L-methionine</name>
        <dbReference type="ChEBI" id="CHEBI:59789"/>
    </ligand>
</feature>
<dbReference type="FunFam" id="3.40.50.150:FF:000101">
    <property type="entry name" value="Thiopurine S-methyltransferase"/>
    <property type="match status" value="1"/>
</dbReference>
<dbReference type="AlphaFoldDB" id="A0A4U1BJZ3"/>
<evidence type="ECO:0000256" key="4">
    <source>
        <dbReference type="ARBA" id="ARBA00011905"/>
    </source>
</evidence>
<feature type="binding site" evidence="9">
    <location>
        <position position="65"/>
    </location>
    <ligand>
        <name>S-adenosyl-L-methionine</name>
        <dbReference type="ChEBI" id="CHEBI:59789"/>
    </ligand>
</feature>
<reference evidence="10 11" key="1">
    <citation type="submission" date="2019-04" db="EMBL/GenBank/DDBJ databases">
        <authorList>
            <person name="Hwang J.C."/>
        </authorList>
    </citation>
    <scope>NUCLEOTIDE SEQUENCE [LARGE SCALE GENOMIC DNA]</scope>
    <source>
        <strain evidence="10 11">IMCC35002</strain>
    </source>
</reference>
<dbReference type="EMBL" id="SWCJ01000019">
    <property type="protein sequence ID" value="TKB50901.1"/>
    <property type="molecule type" value="Genomic_DNA"/>
</dbReference>
<dbReference type="HAMAP" id="MF_00812">
    <property type="entry name" value="Thiopur_methtran"/>
    <property type="match status" value="1"/>
</dbReference>
<comment type="catalytic activity">
    <reaction evidence="1 9">
        <text>S-adenosyl-L-methionine + a thiopurine = S-adenosyl-L-homocysteine + a thiopurine S-methylether.</text>
        <dbReference type="EC" id="2.1.1.67"/>
    </reaction>
</comment>
<comment type="caution">
    <text evidence="10">The sequence shown here is derived from an EMBL/GenBank/DDBJ whole genome shotgun (WGS) entry which is preliminary data.</text>
</comment>
<dbReference type="InterPro" id="IPR022474">
    <property type="entry name" value="Thiopur_S-MeTfrase_Se/Te_detox"/>
</dbReference>
<evidence type="ECO:0000256" key="6">
    <source>
        <dbReference type="ARBA" id="ARBA00022603"/>
    </source>
</evidence>
<feature type="binding site" evidence="9">
    <location>
        <position position="10"/>
    </location>
    <ligand>
        <name>S-adenosyl-L-methionine</name>
        <dbReference type="ChEBI" id="CHEBI:59789"/>
    </ligand>
</feature>
<dbReference type="PROSITE" id="PS51585">
    <property type="entry name" value="SAM_MT_TPMT"/>
    <property type="match status" value="1"/>
</dbReference>
<sequence>MEASFWHDKWERNLIGFHQPQVNPYLQQHWQQIGHHSGTVLVPLCGKSSDMLWLAGEGHEIVGAELSDTALQDFIRENDLPLQPQASKPLPSYVGEQFRLWQGDFFQLDQAAVGPVAAVYDRAALIALPTEMRQQYWRHLASLLPSGTQGLLITLDYPQSQVAGPPFSVSAAEVESLSEGLFDVELLVRHQVLEDNPKFVKNGVESLDELVFKVTRL</sequence>
<dbReference type="Proteomes" id="UP000305675">
    <property type="component" value="Unassembled WGS sequence"/>
</dbReference>
<dbReference type="Gene3D" id="3.40.50.150">
    <property type="entry name" value="Vaccinia Virus protein VP39"/>
    <property type="match status" value="1"/>
</dbReference>
<evidence type="ECO:0000313" key="10">
    <source>
        <dbReference type="EMBL" id="TKB50901.1"/>
    </source>
</evidence>
<dbReference type="InterPro" id="IPR025835">
    <property type="entry name" value="Thiopurine_S-MeTrfase"/>
</dbReference>
<dbReference type="NCBIfam" id="NF009732">
    <property type="entry name" value="PRK13255.1"/>
    <property type="match status" value="1"/>
</dbReference>
<dbReference type="GO" id="GO:0032259">
    <property type="term" value="P:methylation"/>
    <property type="evidence" value="ECO:0007669"/>
    <property type="project" value="UniProtKB-KW"/>
</dbReference>
<dbReference type="GO" id="GO:0010038">
    <property type="term" value="P:response to metal ion"/>
    <property type="evidence" value="ECO:0007669"/>
    <property type="project" value="InterPro"/>
</dbReference>
<name>A0A4U1BJZ3_9GAMM</name>
<evidence type="ECO:0000256" key="7">
    <source>
        <dbReference type="ARBA" id="ARBA00022679"/>
    </source>
</evidence>
<comment type="subcellular location">
    <subcellularLocation>
        <location evidence="2 9">Cytoplasm</location>
    </subcellularLocation>
</comment>
<dbReference type="InterPro" id="IPR029063">
    <property type="entry name" value="SAM-dependent_MTases_sf"/>
</dbReference>
<organism evidence="10 11">
    <name type="scientific">Ferrimonas aestuarii</name>
    <dbReference type="NCBI Taxonomy" id="2569539"/>
    <lineage>
        <taxon>Bacteria</taxon>
        <taxon>Pseudomonadati</taxon>
        <taxon>Pseudomonadota</taxon>
        <taxon>Gammaproteobacteria</taxon>
        <taxon>Alteromonadales</taxon>
        <taxon>Ferrimonadaceae</taxon>
        <taxon>Ferrimonas</taxon>
    </lineage>
</organism>
<evidence type="ECO:0000256" key="2">
    <source>
        <dbReference type="ARBA" id="ARBA00004496"/>
    </source>
</evidence>
<keyword evidence="8 9" id="KW-0949">S-adenosyl-L-methionine</keyword>
<dbReference type="EC" id="2.1.1.67" evidence="4 9"/>